<dbReference type="EMBL" id="BOOG01000008">
    <property type="protein sequence ID" value="GIH68598.1"/>
    <property type="molecule type" value="Genomic_DNA"/>
</dbReference>
<protein>
    <recommendedName>
        <fullName evidence="6">Resolvase/invertase-type recombinase catalytic domain-containing protein</fullName>
    </recommendedName>
</protein>
<dbReference type="PANTHER" id="PTHR30461:SF2">
    <property type="entry name" value="SERINE RECOMBINASE PINE-RELATED"/>
    <property type="match status" value="1"/>
</dbReference>
<feature type="active site" description="O-(5'-phospho-DNA)-serine intermediate" evidence="5">
    <location>
        <position position="75"/>
    </location>
</feature>
<accession>A0A8J3VY41</accession>
<dbReference type="InterPro" id="IPR050639">
    <property type="entry name" value="SSR_resolvase"/>
</dbReference>
<dbReference type="InterPro" id="IPR036162">
    <property type="entry name" value="Resolvase-like_N_sf"/>
</dbReference>
<evidence type="ECO:0000313" key="7">
    <source>
        <dbReference type="EMBL" id="GIH68598.1"/>
    </source>
</evidence>
<keyword evidence="2" id="KW-0229">DNA integration</keyword>
<dbReference type="GO" id="GO:0003677">
    <property type="term" value="F:DNA binding"/>
    <property type="evidence" value="ECO:0007669"/>
    <property type="project" value="UniProtKB-KW"/>
</dbReference>
<evidence type="ECO:0000256" key="3">
    <source>
        <dbReference type="ARBA" id="ARBA00023125"/>
    </source>
</evidence>
<dbReference type="SMART" id="SM00857">
    <property type="entry name" value="Resolvase"/>
    <property type="match status" value="1"/>
</dbReference>
<dbReference type="PANTHER" id="PTHR30461">
    <property type="entry name" value="DNA-INVERTASE FROM LAMBDOID PROPHAGE"/>
    <property type="match status" value="1"/>
</dbReference>
<organism evidence="7 8">
    <name type="scientific">Sphaerimonospora thailandensis</name>
    <dbReference type="NCBI Taxonomy" id="795644"/>
    <lineage>
        <taxon>Bacteria</taxon>
        <taxon>Bacillati</taxon>
        <taxon>Actinomycetota</taxon>
        <taxon>Actinomycetes</taxon>
        <taxon>Streptosporangiales</taxon>
        <taxon>Streptosporangiaceae</taxon>
        <taxon>Sphaerimonospora</taxon>
    </lineage>
</organism>
<gene>
    <name evidence="7" type="ORF">Mth01_08510</name>
</gene>
<evidence type="ECO:0000313" key="8">
    <source>
        <dbReference type="Proteomes" id="UP000610966"/>
    </source>
</evidence>
<dbReference type="PROSITE" id="PS00398">
    <property type="entry name" value="RECOMBINASES_2"/>
    <property type="match status" value="1"/>
</dbReference>
<dbReference type="InterPro" id="IPR009057">
    <property type="entry name" value="Homeodomain-like_sf"/>
</dbReference>
<comment type="similarity">
    <text evidence="1">Belongs to the site-specific recombinase resolvase family.</text>
</comment>
<dbReference type="InterPro" id="IPR006119">
    <property type="entry name" value="Resolv_N"/>
</dbReference>
<dbReference type="PROSITE" id="PS51736">
    <property type="entry name" value="RECOMBINASES_3"/>
    <property type="match status" value="1"/>
</dbReference>
<keyword evidence="4" id="KW-0233">DNA recombination</keyword>
<keyword evidence="3" id="KW-0238">DNA-binding</keyword>
<dbReference type="GO" id="GO:0015074">
    <property type="term" value="P:DNA integration"/>
    <property type="evidence" value="ECO:0007669"/>
    <property type="project" value="UniProtKB-KW"/>
</dbReference>
<name>A0A8J3VY41_9ACTN</name>
<proteinExistence type="inferred from homology"/>
<dbReference type="Gene3D" id="1.10.10.60">
    <property type="entry name" value="Homeodomain-like"/>
    <property type="match status" value="1"/>
</dbReference>
<dbReference type="Gene3D" id="3.40.50.1390">
    <property type="entry name" value="Resolvase, N-terminal catalytic domain"/>
    <property type="match status" value="1"/>
</dbReference>
<dbReference type="FunFam" id="3.40.50.1390:FF:000001">
    <property type="entry name" value="DNA recombinase"/>
    <property type="match status" value="1"/>
</dbReference>
<dbReference type="AlphaFoldDB" id="A0A8J3VY41"/>
<evidence type="ECO:0000256" key="2">
    <source>
        <dbReference type="ARBA" id="ARBA00022908"/>
    </source>
</evidence>
<dbReference type="CDD" id="cd03768">
    <property type="entry name" value="SR_ResInv"/>
    <property type="match status" value="1"/>
</dbReference>
<dbReference type="CDD" id="cd00569">
    <property type="entry name" value="HTH_Hin_like"/>
    <property type="match status" value="1"/>
</dbReference>
<comment type="caution">
    <text evidence="7">The sequence shown here is derived from an EMBL/GenBank/DDBJ whole genome shotgun (WGS) entry which is preliminary data.</text>
</comment>
<dbReference type="SUPFAM" id="SSF53041">
    <property type="entry name" value="Resolvase-like"/>
    <property type="match status" value="1"/>
</dbReference>
<reference evidence="7" key="1">
    <citation type="submission" date="2021-01" db="EMBL/GenBank/DDBJ databases">
        <title>Whole genome shotgun sequence of Sphaerimonospora thailandensis NBRC 107569.</title>
        <authorList>
            <person name="Komaki H."/>
            <person name="Tamura T."/>
        </authorList>
    </citation>
    <scope>NUCLEOTIDE SEQUENCE</scope>
    <source>
        <strain evidence="7">NBRC 107569</strain>
    </source>
</reference>
<dbReference type="Proteomes" id="UP000610966">
    <property type="component" value="Unassembled WGS sequence"/>
</dbReference>
<dbReference type="SUPFAM" id="SSF46689">
    <property type="entry name" value="Homeodomain-like"/>
    <property type="match status" value="1"/>
</dbReference>
<evidence type="ECO:0000256" key="5">
    <source>
        <dbReference type="PIRSR" id="PIRSR606118-50"/>
    </source>
</evidence>
<feature type="domain" description="Resolvase/invertase-type recombinase catalytic" evidence="6">
    <location>
        <begin position="67"/>
        <end position="200"/>
    </location>
</feature>
<dbReference type="InterPro" id="IPR006118">
    <property type="entry name" value="Recombinase_CS"/>
</dbReference>
<evidence type="ECO:0000259" key="6">
    <source>
        <dbReference type="PROSITE" id="PS51736"/>
    </source>
</evidence>
<keyword evidence="8" id="KW-1185">Reference proteome</keyword>
<evidence type="ECO:0000256" key="1">
    <source>
        <dbReference type="ARBA" id="ARBA00009913"/>
    </source>
</evidence>
<dbReference type="GO" id="GO:0000150">
    <property type="term" value="F:DNA strand exchange activity"/>
    <property type="evidence" value="ECO:0007669"/>
    <property type="project" value="InterPro"/>
</dbReference>
<evidence type="ECO:0000256" key="4">
    <source>
        <dbReference type="ARBA" id="ARBA00023172"/>
    </source>
</evidence>
<sequence length="263" mass="28971">MATLETAALNDKTVTTGLRARPWNGVRKRSFAIHAARDRVPADQHCNDSRVRTYATHTPLRDTVLGMRIGVARVSTRDQHPEAQQDALKAAGCEQVFTDKASGKLARRPELDKALLVAREGDQIVVTKLDRLGRSLENLIELSNTLQERGVDLVVLDQGVDTSTAVGRMFFQILGAIAEFEHALMSERTMDGLAAARARGRTGGQKPKLGPRQVKLAQAMYEEIGSDGKRAYTVQQIADEFGVTRPTIYRHLGKIPRQFEGTA</sequence>
<dbReference type="Pfam" id="PF00239">
    <property type="entry name" value="Resolvase"/>
    <property type="match status" value="1"/>
</dbReference>